<evidence type="ECO:0000313" key="1">
    <source>
        <dbReference type="EMBL" id="SVD82391.1"/>
    </source>
</evidence>
<dbReference type="InterPro" id="IPR008928">
    <property type="entry name" value="6-hairpin_glycosidase_sf"/>
</dbReference>
<dbReference type="GO" id="GO:0005975">
    <property type="term" value="P:carbohydrate metabolic process"/>
    <property type="evidence" value="ECO:0007669"/>
    <property type="project" value="InterPro"/>
</dbReference>
<protein>
    <submittedName>
        <fullName evidence="1">Uncharacterized protein</fullName>
    </submittedName>
</protein>
<reference evidence="1" key="1">
    <citation type="submission" date="2018-05" db="EMBL/GenBank/DDBJ databases">
        <authorList>
            <person name="Lanie J.A."/>
            <person name="Ng W.-L."/>
            <person name="Kazmierczak K.M."/>
            <person name="Andrzejewski T.M."/>
            <person name="Davidsen T.M."/>
            <person name="Wayne K.J."/>
            <person name="Tettelin H."/>
            <person name="Glass J.I."/>
            <person name="Rusch D."/>
            <person name="Podicherti R."/>
            <person name="Tsui H.-C.T."/>
            <person name="Winkler M.E."/>
        </authorList>
    </citation>
    <scope>NUCLEOTIDE SEQUENCE</scope>
</reference>
<organism evidence="1">
    <name type="scientific">marine metagenome</name>
    <dbReference type="NCBI Taxonomy" id="408172"/>
    <lineage>
        <taxon>unclassified sequences</taxon>
        <taxon>metagenomes</taxon>
        <taxon>ecological metagenomes</taxon>
    </lineage>
</organism>
<accession>A0A382YHH1</accession>
<gene>
    <name evidence="1" type="ORF">METZ01_LOCUS435245</name>
</gene>
<proteinExistence type="predicted"/>
<feature type="non-terminal residue" evidence="1">
    <location>
        <position position="1"/>
    </location>
</feature>
<dbReference type="AlphaFoldDB" id="A0A382YHH1"/>
<sequence>VAGNGIAAIYTGELEIAKSVGNWMQKLMDLQPEYPEKLYSVFNKSEGLITEFKDDDIRFVMSANAERDQFFFHPGIAAGFLSRLYLHTNEKKWLELAKLYMLIAEKSSDYLWHTLRAGKVAWGNALLYRITKEKKYYDMAIRAGKNIISQQTKLGYWGMEEMSSIDATAELVYWLDEVYQVTKN</sequence>
<name>A0A382YHH1_9ZZZZ</name>
<dbReference type="SUPFAM" id="SSF48208">
    <property type="entry name" value="Six-hairpin glycosidases"/>
    <property type="match status" value="1"/>
</dbReference>
<dbReference type="EMBL" id="UINC01175661">
    <property type="protein sequence ID" value="SVD82391.1"/>
    <property type="molecule type" value="Genomic_DNA"/>
</dbReference>